<keyword evidence="2" id="KW-1185">Reference proteome</keyword>
<name>T1GGY2_MEGSC</name>
<accession>T1GGY2</accession>
<protein>
    <submittedName>
        <fullName evidence="1">Uncharacterized protein</fullName>
    </submittedName>
</protein>
<sequence>MNHEVAAALRFLVHLDPTKNNMETTAWFLNKVCHWHDLVTSRSRALSLSLFNKEKNQSALLFLKEFQKIINRKETKSNSFTKRNFPYNRILYEIIKD</sequence>
<organism evidence="1 2">
    <name type="scientific">Megaselia scalaris</name>
    <name type="common">Humpbacked fly</name>
    <name type="synonym">Phora scalaris</name>
    <dbReference type="NCBI Taxonomy" id="36166"/>
    <lineage>
        <taxon>Eukaryota</taxon>
        <taxon>Metazoa</taxon>
        <taxon>Ecdysozoa</taxon>
        <taxon>Arthropoda</taxon>
        <taxon>Hexapoda</taxon>
        <taxon>Insecta</taxon>
        <taxon>Pterygota</taxon>
        <taxon>Neoptera</taxon>
        <taxon>Endopterygota</taxon>
        <taxon>Diptera</taxon>
        <taxon>Brachycera</taxon>
        <taxon>Muscomorpha</taxon>
        <taxon>Platypezoidea</taxon>
        <taxon>Phoridae</taxon>
        <taxon>Megaseliini</taxon>
        <taxon>Megaselia</taxon>
    </lineage>
</organism>
<dbReference type="OMA" id="MVEHESW"/>
<reference evidence="1" key="2">
    <citation type="submission" date="2015-06" db="UniProtKB">
        <authorList>
            <consortium name="EnsemblMetazoa"/>
        </authorList>
    </citation>
    <scope>IDENTIFICATION</scope>
</reference>
<proteinExistence type="predicted"/>
<dbReference type="EnsemblMetazoa" id="MESCA002663-RA">
    <property type="protein sequence ID" value="MESCA002663-PA"/>
    <property type="gene ID" value="MESCA002663"/>
</dbReference>
<dbReference type="HOGENOM" id="CLU_2349064_0_0_1"/>
<dbReference type="EMBL" id="CAQQ02133043">
    <property type="status" value="NOT_ANNOTATED_CDS"/>
    <property type="molecule type" value="Genomic_DNA"/>
</dbReference>
<dbReference type="AlphaFoldDB" id="T1GGY2"/>
<evidence type="ECO:0000313" key="1">
    <source>
        <dbReference type="EnsemblMetazoa" id="MESCA002663-PA"/>
    </source>
</evidence>
<reference evidence="2" key="1">
    <citation type="submission" date="2013-02" db="EMBL/GenBank/DDBJ databases">
        <authorList>
            <person name="Hughes D."/>
        </authorList>
    </citation>
    <scope>NUCLEOTIDE SEQUENCE</scope>
    <source>
        <strain>Durham</strain>
        <strain evidence="2">NC isolate 2 -- Noor lab</strain>
    </source>
</reference>
<dbReference type="Proteomes" id="UP000015102">
    <property type="component" value="Unassembled WGS sequence"/>
</dbReference>
<evidence type="ECO:0000313" key="2">
    <source>
        <dbReference type="Proteomes" id="UP000015102"/>
    </source>
</evidence>